<gene>
    <name evidence="2" type="ORF">UCDDA912_g10494</name>
</gene>
<evidence type="ECO:0000256" key="1">
    <source>
        <dbReference type="SAM" id="MobiDB-lite"/>
    </source>
</evidence>
<dbReference type="EMBL" id="LCUC01000679">
    <property type="protein sequence ID" value="KKY29592.1"/>
    <property type="molecule type" value="Genomic_DNA"/>
</dbReference>
<name>A0A0G2F494_9PEZI</name>
<keyword evidence="3" id="KW-1185">Reference proteome</keyword>
<accession>A0A0G2F494</accession>
<sequence>MDDEMRPPAEAVRLRLRLEELQKLRDDAQRERDEMQQEMYDVMDRCGELKGQVEKLEWSRDGRLEQERERLRAQLVQSQQRTEAAEDRARDEASRRDEAERRELEARGERDQMEQEMYSVMDRCEELRNELRRGKQIVNE</sequence>
<organism evidence="2 3">
    <name type="scientific">Diaporthe ampelina</name>
    <dbReference type="NCBI Taxonomy" id="1214573"/>
    <lineage>
        <taxon>Eukaryota</taxon>
        <taxon>Fungi</taxon>
        <taxon>Dikarya</taxon>
        <taxon>Ascomycota</taxon>
        <taxon>Pezizomycotina</taxon>
        <taxon>Sordariomycetes</taxon>
        <taxon>Sordariomycetidae</taxon>
        <taxon>Diaporthales</taxon>
        <taxon>Diaporthaceae</taxon>
        <taxon>Diaporthe</taxon>
    </lineage>
</organism>
<dbReference type="AlphaFoldDB" id="A0A0G2F494"/>
<dbReference type="Proteomes" id="UP000034680">
    <property type="component" value="Unassembled WGS sequence"/>
</dbReference>
<reference evidence="2 3" key="1">
    <citation type="submission" date="2015-05" db="EMBL/GenBank/DDBJ databases">
        <title>Distinctive expansion of gene families associated with plant cell wall degradation and secondary metabolism in the genomes of grapevine trunk pathogens.</title>
        <authorList>
            <person name="Lawrence D.P."/>
            <person name="Travadon R."/>
            <person name="Rolshausen P.E."/>
            <person name="Baumgartner K."/>
        </authorList>
    </citation>
    <scope>NUCLEOTIDE SEQUENCE [LARGE SCALE GENOMIC DNA]</scope>
    <source>
        <strain evidence="2">DA912</strain>
    </source>
</reference>
<evidence type="ECO:0000313" key="3">
    <source>
        <dbReference type="Proteomes" id="UP000034680"/>
    </source>
</evidence>
<feature type="region of interest" description="Disordered" evidence="1">
    <location>
        <begin position="73"/>
        <end position="115"/>
    </location>
</feature>
<evidence type="ECO:0000313" key="2">
    <source>
        <dbReference type="EMBL" id="KKY29592.1"/>
    </source>
</evidence>
<reference evidence="2 3" key="2">
    <citation type="submission" date="2015-05" db="EMBL/GenBank/DDBJ databases">
        <authorList>
            <person name="Morales-Cruz A."/>
            <person name="Amrine K.C."/>
            <person name="Cantu D."/>
        </authorList>
    </citation>
    <scope>NUCLEOTIDE SEQUENCE [LARGE SCALE GENOMIC DNA]</scope>
    <source>
        <strain evidence="2">DA912</strain>
    </source>
</reference>
<comment type="caution">
    <text evidence="2">The sequence shown here is derived from an EMBL/GenBank/DDBJ whole genome shotgun (WGS) entry which is preliminary data.</text>
</comment>
<feature type="compositionally biased region" description="Basic and acidic residues" evidence="1">
    <location>
        <begin position="83"/>
        <end position="113"/>
    </location>
</feature>
<proteinExistence type="predicted"/>
<protein>
    <submittedName>
        <fullName evidence="2">Uncharacterized protein</fullName>
    </submittedName>
</protein>